<feature type="region of interest" description="Disordered" evidence="1">
    <location>
        <begin position="1"/>
        <end position="50"/>
    </location>
</feature>
<accession>A0A5B7HZA8</accession>
<reference evidence="2 3" key="1">
    <citation type="submission" date="2019-05" db="EMBL/GenBank/DDBJ databases">
        <title>Another draft genome of Portunus trituberculatus and its Hox gene families provides insights of decapod evolution.</title>
        <authorList>
            <person name="Jeong J.-H."/>
            <person name="Song I."/>
            <person name="Kim S."/>
            <person name="Choi T."/>
            <person name="Kim D."/>
            <person name="Ryu S."/>
            <person name="Kim W."/>
        </authorList>
    </citation>
    <scope>NUCLEOTIDE SEQUENCE [LARGE SCALE GENOMIC DNA]</scope>
    <source>
        <tissue evidence="2">Muscle</tissue>
    </source>
</reference>
<proteinExistence type="predicted"/>
<evidence type="ECO:0000313" key="2">
    <source>
        <dbReference type="EMBL" id="MPC78411.1"/>
    </source>
</evidence>
<sequence>MSRPDRMRTRSSSARQPPRAQRVPCHARRDSAKRKVTTTRVTSRPSPLHQDTFYPRFIIRTLTHQYPCSYSTTTTTTTRKSHAIILVAILPPPPHTSHTPLSL</sequence>
<comment type="caution">
    <text evidence="2">The sequence shown here is derived from an EMBL/GenBank/DDBJ whole genome shotgun (WGS) entry which is preliminary data.</text>
</comment>
<keyword evidence="3" id="KW-1185">Reference proteome</keyword>
<organism evidence="2 3">
    <name type="scientific">Portunus trituberculatus</name>
    <name type="common">Swimming crab</name>
    <name type="synonym">Neptunus trituberculatus</name>
    <dbReference type="NCBI Taxonomy" id="210409"/>
    <lineage>
        <taxon>Eukaryota</taxon>
        <taxon>Metazoa</taxon>
        <taxon>Ecdysozoa</taxon>
        <taxon>Arthropoda</taxon>
        <taxon>Crustacea</taxon>
        <taxon>Multicrustacea</taxon>
        <taxon>Malacostraca</taxon>
        <taxon>Eumalacostraca</taxon>
        <taxon>Eucarida</taxon>
        <taxon>Decapoda</taxon>
        <taxon>Pleocyemata</taxon>
        <taxon>Brachyura</taxon>
        <taxon>Eubrachyura</taxon>
        <taxon>Portunoidea</taxon>
        <taxon>Portunidae</taxon>
        <taxon>Portuninae</taxon>
        <taxon>Portunus</taxon>
    </lineage>
</organism>
<name>A0A5B7HZA8_PORTR</name>
<dbReference type="Proteomes" id="UP000324222">
    <property type="component" value="Unassembled WGS sequence"/>
</dbReference>
<dbReference type="AlphaFoldDB" id="A0A5B7HZA8"/>
<feature type="compositionally biased region" description="Low complexity" evidence="1">
    <location>
        <begin position="38"/>
        <end position="47"/>
    </location>
</feature>
<dbReference type="EMBL" id="VSRR010048357">
    <property type="protein sequence ID" value="MPC78411.1"/>
    <property type="molecule type" value="Genomic_DNA"/>
</dbReference>
<gene>
    <name evidence="2" type="ORF">E2C01_072897</name>
</gene>
<evidence type="ECO:0000256" key="1">
    <source>
        <dbReference type="SAM" id="MobiDB-lite"/>
    </source>
</evidence>
<protein>
    <submittedName>
        <fullName evidence="2">Uncharacterized protein</fullName>
    </submittedName>
</protein>
<evidence type="ECO:0000313" key="3">
    <source>
        <dbReference type="Proteomes" id="UP000324222"/>
    </source>
</evidence>